<gene>
    <name evidence="5" type="ORF">TWF694_008197</name>
</gene>
<evidence type="ECO:0000256" key="1">
    <source>
        <dbReference type="ARBA" id="ARBA00022737"/>
    </source>
</evidence>
<dbReference type="Pfam" id="PF12796">
    <property type="entry name" value="Ank_2"/>
    <property type="match status" value="5"/>
</dbReference>
<dbReference type="PANTHER" id="PTHR24198">
    <property type="entry name" value="ANKYRIN REPEAT AND PROTEIN KINASE DOMAIN-CONTAINING PROTEIN"/>
    <property type="match status" value="1"/>
</dbReference>
<dbReference type="Proteomes" id="UP001365542">
    <property type="component" value="Unassembled WGS sequence"/>
</dbReference>
<comment type="caution">
    <text evidence="5">The sequence shown here is derived from an EMBL/GenBank/DDBJ whole genome shotgun (WGS) entry which is preliminary data.</text>
</comment>
<evidence type="ECO:0000256" key="2">
    <source>
        <dbReference type="ARBA" id="ARBA00023043"/>
    </source>
</evidence>
<reference evidence="5 6" key="1">
    <citation type="submission" date="2019-10" db="EMBL/GenBank/DDBJ databases">
        <authorList>
            <person name="Palmer J.M."/>
        </authorList>
    </citation>
    <scope>NUCLEOTIDE SEQUENCE [LARGE SCALE GENOMIC DNA]</scope>
    <source>
        <strain evidence="5 6">TWF694</strain>
    </source>
</reference>
<dbReference type="PANTHER" id="PTHR24198:SF165">
    <property type="entry name" value="ANKYRIN REPEAT-CONTAINING PROTEIN-RELATED"/>
    <property type="match status" value="1"/>
</dbReference>
<dbReference type="InterPro" id="IPR007111">
    <property type="entry name" value="NACHT_NTPase"/>
</dbReference>
<dbReference type="InterPro" id="IPR002110">
    <property type="entry name" value="Ankyrin_rpt"/>
</dbReference>
<feature type="repeat" description="ANK" evidence="3">
    <location>
        <begin position="830"/>
        <end position="862"/>
    </location>
</feature>
<dbReference type="Pfam" id="PF24883">
    <property type="entry name" value="NPHP3_N"/>
    <property type="match status" value="1"/>
</dbReference>
<keyword evidence="2 3" id="KW-0040">ANK repeat</keyword>
<feature type="domain" description="NACHT" evidence="4">
    <location>
        <begin position="84"/>
        <end position="232"/>
    </location>
</feature>
<feature type="repeat" description="ANK" evidence="3">
    <location>
        <begin position="731"/>
        <end position="763"/>
    </location>
</feature>
<dbReference type="Gene3D" id="3.40.50.300">
    <property type="entry name" value="P-loop containing nucleotide triphosphate hydrolases"/>
    <property type="match status" value="1"/>
</dbReference>
<organism evidence="5 6">
    <name type="scientific">Orbilia ellipsospora</name>
    <dbReference type="NCBI Taxonomy" id="2528407"/>
    <lineage>
        <taxon>Eukaryota</taxon>
        <taxon>Fungi</taxon>
        <taxon>Dikarya</taxon>
        <taxon>Ascomycota</taxon>
        <taxon>Pezizomycotina</taxon>
        <taxon>Orbiliomycetes</taxon>
        <taxon>Orbiliales</taxon>
        <taxon>Orbiliaceae</taxon>
        <taxon>Orbilia</taxon>
    </lineage>
</organism>
<feature type="repeat" description="ANK" evidence="3">
    <location>
        <begin position="797"/>
        <end position="829"/>
    </location>
</feature>
<evidence type="ECO:0000259" key="4">
    <source>
        <dbReference type="PROSITE" id="PS50837"/>
    </source>
</evidence>
<dbReference type="EMBL" id="JAVHJO010000004">
    <property type="protein sequence ID" value="KAK6540808.1"/>
    <property type="molecule type" value="Genomic_DNA"/>
</dbReference>
<keyword evidence="1" id="KW-0677">Repeat</keyword>
<feature type="repeat" description="ANK" evidence="3">
    <location>
        <begin position="631"/>
        <end position="663"/>
    </location>
</feature>
<feature type="repeat" description="ANK" evidence="3">
    <location>
        <begin position="926"/>
        <end position="958"/>
    </location>
</feature>
<dbReference type="PROSITE" id="PS50297">
    <property type="entry name" value="ANK_REP_REGION"/>
    <property type="match status" value="6"/>
</dbReference>
<dbReference type="InterPro" id="IPR036770">
    <property type="entry name" value="Ankyrin_rpt-contain_sf"/>
</dbReference>
<dbReference type="InterPro" id="IPR056884">
    <property type="entry name" value="NPHP3-like_N"/>
</dbReference>
<dbReference type="SMART" id="SM00248">
    <property type="entry name" value="ANK"/>
    <property type="match status" value="12"/>
</dbReference>
<dbReference type="InterPro" id="IPR054471">
    <property type="entry name" value="GPIID_WHD"/>
</dbReference>
<evidence type="ECO:0000256" key="3">
    <source>
        <dbReference type="PROSITE-ProRule" id="PRU00023"/>
    </source>
</evidence>
<dbReference type="PRINTS" id="PR01415">
    <property type="entry name" value="ANKYRIN"/>
</dbReference>
<feature type="repeat" description="ANK" evidence="3">
    <location>
        <begin position="959"/>
        <end position="991"/>
    </location>
</feature>
<evidence type="ECO:0000313" key="6">
    <source>
        <dbReference type="Proteomes" id="UP001365542"/>
    </source>
</evidence>
<proteinExistence type="predicted"/>
<dbReference type="Pfam" id="PF22939">
    <property type="entry name" value="WHD_GPIID"/>
    <property type="match status" value="1"/>
</dbReference>
<dbReference type="Gene3D" id="1.25.40.20">
    <property type="entry name" value="Ankyrin repeat-containing domain"/>
    <property type="match status" value="4"/>
</dbReference>
<name>A0AAV9XFX0_9PEZI</name>
<dbReference type="PROSITE" id="PS50837">
    <property type="entry name" value="NACHT"/>
    <property type="match status" value="1"/>
</dbReference>
<feature type="repeat" description="ANK" evidence="3">
    <location>
        <begin position="764"/>
        <end position="796"/>
    </location>
</feature>
<dbReference type="SUPFAM" id="SSF48403">
    <property type="entry name" value="Ankyrin repeat"/>
    <property type="match status" value="2"/>
</dbReference>
<dbReference type="SUPFAM" id="SSF52540">
    <property type="entry name" value="P-loop containing nucleoside triphosphate hydrolases"/>
    <property type="match status" value="1"/>
</dbReference>
<accession>A0AAV9XFX0</accession>
<protein>
    <recommendedName>
        <fullName evidence="4">NACHT domain-containing protein</fullName>
    </recommendedName>
</protein>
<dbReference type="InterPro" id="IPR027417">
    <property type="entry name" value="P-loop_NTPase"/>
</dbReference>
<feature type="repeat" description="ANK" evidence="3">
    <location>
        <begin position="863"/>
        <end position="895"/>
    </location>
</feature>
<evidence type="ECO:0000313" key="5">
    <source>
        <dbReference type="EMBL" id="KAK6540808.1"/>
    </source>
</evidence>
<dbReference type="AlphaFoldDB" id="A0AAV9XFX0"/>
<sequence length="1018" mass="114834">MDQNRFENEGCRIGVQGSINNNGTINFNNHDVSSENKKLKILRSLYKSMDKNRKDRNPDPIPGTCKWFTAHQRFQNWRSGASSTILWVSADPGCGKSVLAKYLVDSILMNTESSSTCYFFFKDDFEGQNSVLAALCCILYQLFLAKRALLSASILEQFEIAGEEFTSSFDDLWRALLTAAKDRHAGEIICVLDALDECRSDERKRFMQQLNKLYSTRTRSDFNLKFLLTSRPYRDIVNGFQPLKFQGSSFIHLSGENKEEAEEIAEEIGIFIEARVNDIGVKLGLTFEERNVLLVKCKEIPNRTYLWVHLTLELIEDDINISKNRIIEITSRLPKTLDEAYNKILSKSDNPDTKKLLHIVVAAARPLTLSEMSLALALEDNHQSYKSLDLPPEKRARKYVRDLCGLFVTIVESRIYLLHQTAKEFLVRNEQSLPDRVHQDIPWKHSLQLRDSHRILANICIRQLLLEEIVSWPAPEDMATLGYVKNFVFLDYSAKYWTVHFRESGLDLDGQAVPQVLGLCHPDSKIFWIWFRIYWTSTNADFPRNFTPLMVASYFGLAAVVKHLLGSNDSIVDLNAEDDMYRRTALSWAAGNGYDTVVKQLLSPGLKHFGWRNIWTWFRGGSAQVDSMDRYGRTALVYAIWKRNVPVIRLLLQAGARSDSKDDVGGTPFSYALCSGDNEVVQQCFNEGIEPGLVERMRRDLLLTAASRGREDVVRLLLEVSTINPNARNRDGQTPLYIAAQHGNKEIAALLLENGADKEGRDNFNQTPLLVAAEHGNKEIVALLLENGTKIEGRGYHNQTPLIAAAGFGSREVVTLLLENGANIEGRCEYGRTPLHRAIRHGNKEVVALLLENGADIEGRDNSKRTPLLVAAEHGNKEIVALLLENGANIEGRDSLNRTPLLEAIWYGCDGVAYLYVGLQCLQDHYRPKPLSAAAAATQQEIVELLLKNGADIEGGDKTSRIPLLHATIFRRKEVVELLLKNGAEIGKQDNKGRTALSLAVDRRYKEIELLIRRTAAQ</sequence>
<keyword evidence="6" id="KW-1185">Reference proteome</keyword>
<dbReference type="PROSITE" id="PS50088">
    <property type="entry name" value="ANK_REPEAT"/>
    <property type="match status" value="8"/>
</dbReference>